<dbReference type="InterPro" id="IPR006626">
    <property type="entry name" value="PbH1"/>
</dbReference>
<evidence type="ECO:0000256" key="7">
    <source>
        <dbReference type="ARBA" id="ARBA00023316"/>
    </source>
</evidence>
<accession>A0AAV3PBL1</accession>
<dbReference type="EMBL" id="BAABME010001179">
    <property type="protein sequence ID" value="GAA0148056.1"/>
    <property type="molecule type" value="Genomic_DNA"/>
</dbReference>
<reference evidence="11 12" key="1">
    <citation type="submission" date="2024-01" db="EMBL/GenBank/DDBJ databases">
        <title>The complete chloroplast genome sequence of Lithospermum erythrorhizon: insights into the phylogenetic relationship among Boraginaceae species and the maternal lineages of purple gromwells.</title>
        <authorList>
            <person name="Okada T."/>
            <person name="Watanabe K."/>
        </authorList>
    </citation>
    <scope>NUCLEOTIDE SEQUENCE [LARGE SCALE GENOMIC DNA]</scope>
</reference>
<evidence type="ECO:0008006" key="13">
    <source>
        <dbReference type="Google" id="ProtNLM"/>
    </source>
</evidence>
<dbReference type="Pfam" id="PF00295">
    <property type="entry name" value="Glyco_hydro_28"/>
    <property type="match status" value="1"/>
</dbReference>
<dbReference type="SMART" id="SM00710">
    <property type="entry name" value="PbH1"/>
    <property type="match status" value="5"/>
</dbReference>
<dbReference type="FunFam" id="2.160.20.10:FF:000004">
    <property type="entry name" value="Pectin lyase-like superfamily protein"/>
    <property type="match status" value="1"/>
</dbReference>
<evidence type="ECO:0000256" key="3">
    <source>
        <dbReference type="ARBA" id="ARBA00022512"/>
    </source>
</evidence>
<name>A0AAV3PBL1_LITER</name>
<dbReference type="Proteomes" id="UP001454036">
    <property type="component" value="Unassembled WGS sequence"/>
</dbReference>
<feature type="signal peptide" evidence="10">
    <location>
        <begin position="1"/>
        <end position="21"/>
    </location>
</feature>
<keyword evidence="12" id="KW-1185">Reference proteome</keyword>
<dbReference type="InterPro" id="IPR011050">
    <property type="entry name" value="Pectin_lyase_fold/virulence"/>
</dbReference>
<feature type="chain" id="PRO_5043875876" description="Polygalacturonase" evidence="10">
    <location>
        <begin position="22"/>
        <end position="390"/>
    </location>
</feature>
<dbReference type="PROSITE" id="PS00502">
    <property type="entry name" value="POLYGALACTURONASE"/>
    <property type="match status" value="1"/>
</dbReference>
<evidence type="ECO:0000313" key="11">
    <source>
        <dbReference type="EMBL" id="GAA0148056.1"/>
    </source>
</evidence>
<evidence type="ECO:0000256" key="5">
    <source>
        <dbReference type="ARBA" id="ARBA00022801"/>
    </source>
</evidence>
<keyword evidence="10" id="KW-0732">Signal</keyword>
<dbReference type="GO" id="GO:0005975">
    <property type="term" value="P:carbohydrate metabolic process"/>
    <property type="evidence" value="ECO:0007669"/>
    <property type="project" value="InterPro"/>
</dbReference>
<keyword evidence="3" id="KW-0134">Cell wall</keyword>
<keyword evidence="6 9" id="KW-0326">Glycosidase</keyword>
<proteinExistence type="inferred from homology"/>
<sequence>MGNNLLIIISLILLLFHQTNAGLVTFNVIKFGAKGDEKTDSTKAFMDAWKSACDESVEATRIFVPKGRYLLKEIDFRGPCLSSIIFKIDGTLVAPDDYTVHGDSGNWILFAQVSKLSVVGGRLDGKGGGFWECRDSGKDCHGGARSITFRSVNDTSISGLLSVNSQLMHLVINGCNNVKIRGVQIIAPDLSPNTDGIHVEGSNNVTITTCSIKTGDDCISIGPGTKNLWMDRIHCGPGHGISIGSLAKEFEEEGVENVTLINSLFTGSNNGLRIKSWARPSKGFVRNINYRNIVMRNVENPILIDQYYCPDNIGCPKQSSGVKISDVTYQNVQGTSATKTAMEFDCSPSTPCTGIKLQDIKLTYLNKQPQSICHNVRGTTSGVITPVNCL</sequence>
<organism evidence="11 12">
    <name type="scientific">Lithospermum erythrorhizon</name>
    <name type="common">Purple gromwell</name>
    <name type="synonym">Lithospermum officinale var. erythrorhizon</name>
    <dbReference type="NCBI Taxonomy" id="34254"/>
    <lineage>
        <taxon>Eukaryota</taxon>
        <taxon>Viridiplantae</taxon>
        <taxon>Streptophyta</taxon>
        <taxon>Embryophyta</taxon>
        <taxon>Tracheophyta</taxon>
        <taxon>Spermatophyta</taxon>
        <taxon>Magnoliopsida</taxon>
        <taxon>eudicotyledons</taxon>
        <taxon>Gunneridae</taxon>
        <taxon>Pentapetalae</taxon>
        <taxon>asterids</taxon>
        <taxon>lamiids</taxon>
        <taxon>Boraginales</taxon>
        <taxon>Boraginaceae</taxon>
        <taxon>Boraginoideae</taxon>
        <taxon>Lithospermeae</taxon>
        <taxon>Lithospermum</taxon>
    </lineage>
</organism>
<evidence type="ECO:0000256" key="4">
    <source>
        <dbReference type="ARBA" id="ARBA00022525"/>
    </source>
</evidence>
<evidence type="ECO:0000256" key="9">
    <source>
        <dbReference type="RuleBase" id="RU361169"/>
    </source>
</evidence>
<dbReference type="InterPro" id="IPR000743">
    <property type="entry name" value="Glyco_hydro_28"/>
</dbReference>
<dbReference type="Gene3D" id="2.160.20.10">
    <property type="entry name" value="Single-stranded right-handed beta-helix, Pectin lyase-like"/>
    <property type="match status" value="1"/>
</dbReference>
<dbReference type="GO" id="GO:0004650">
    <property type="term" value="F:polygalacturonase activity"/>
    <property type="evidence" value="ECO:0007669"/>
    <property type="project" value="InterPro"/>
</dbReference>
<dbReference type="SUPFAM" id="SSF51126">
    <property type="entry name" value="Pectin lyase-like"/>
    <property type="match status" value="1"/>
</dbReference>
<comment type="similarity">
    <text evidence="2 9">Belongs to the glycosyl hydrolase 28 family.</text>
</comment>
<keyword evidence="4" id="KW-0964">Secreted</keyword>
<keyword evidence="7" id="KW-0961">Cell wall biogenesis/degradation</keyword>
<evidence type="ECO:0000256" key="10">
    <source>
        <dbReference type="SAM" id="SignalP"/>
    </source>
</evidence>
<feature type="active site" evidence="8">
    <location>
        <position position="239"/>
    </location>
</feature>
<dbReference type="PANTHER" id="PTHR31375">
    <property type="match status" value="1"/>
</dbReference>
<evidence type="ECO:0000256" key="6">
    <source>
        <dbReference type="ARBA" id="ARBA00023295"/>
    </source>
</evidence>
<evidence type="ECO:0000256" key="8">
    <source>
        <dbReference type="PROSITE-ProRule" id="PRU10052"/>
    </source>
</evidence>
<comment type="caution">
    <text evidence="11">The sequence shown here is derived from an EMBL/GenBank/DDBJ whole genome shotgun (WGS) entry which is preliminary data.</text>
</comment>
<evidence type="ECO:0000313" key="12">
    <source>
        <dbReference type="Proteomes" id="UP001454036"/>
    </source>
</evidence>
<comment type="subcellular location">
    <subcellularLocation>
        <location evidence="1">Secreted</location>
        <location evidence="1">Cell wall</location>
    </subcellularLocation>
</comment>
<protein>
    <recommendedName>
        <fullName evidence="13">Polygalacturonase</fullName>
    </recommendedName>
</protein>
<dbReference type="AlphaFoldDB" id="A0AAV3PBL1"/>
<evidence type="ECO:0000256" key="2">
    <source>
        <dbReference type="ARBA" id="ARBA00008834"/>
    </source>
</evidence>
<evidence type="ECO:0000256" key="1">
    <source>
        <dbReference type="ARBA" id="ARBA00004191"/>
    </source>
</evidence>
<dbReference type="GO" id="GO:0071555">
    <property type="term" value="P:cell wall organization"/>
    <property type="evidence" value="ECO:0007669"/>
    <property type="project" value="UniProtKB-KW"/>
</dbReference>
<gene>
    <name evidence="11" type="ORF">LIER_07601</name>
</gene>
<keyword evidence="5 9" id="KW-0378">Hydrolase</keyword>
<dbReference type="InterPro" id="IPR012334">
    <property type="entry name" value="Pectin_lyas_fold"/>
</dbReference>